<keyword evidence="3 4" id="KW-0413">Isomerase</keyword>
<evidence type="ECO:0000256" key="3">
    <source>
        <dbReference type="ARBA" id="ARBA00023235"/>
    </source>
</evidence>
<evidence type="ECO:0000313" key="7">
    <source>
        <dbReference type="Proteomes" id="UP000229340"/>
    </source>
</evidence>
<evidence type="ECO:0000256" key="2">
    <source>
        <dbReference type="ARBA" id="ARBA00022694"/>
    </source>
</evidence>
<dbReference type="CDD" id="cd02575">
    <property type="entry name" value="PseudoU_synth_EcTruD"/>
    <property type="match status" value="1"/>
</dbReference>
<evidence type="ECO:0000256" key="1">
    <source>
        <dbReference type="ARBA" id="ARBA00007953"/>
    </source>
</evidence>
<comment type="catalytic activity">
    <reaction evidence="4">
        <text>uridine(13) in tRNA = pseudouridine(13) in tRNA</text>
        <dbReference type="Rhea" id="RHEA:42540"/>
        <dbReference type="Rhea" id="RHEA-COMP:10105"/>
        <dbReference type="Rhea" id="RHEA-COMP:10106"/>
        <dbReference type="ChEBI" id="CHEBI:65314"/>
        <dbReference type="ChEBI" id="CHEBI:65315"/>
        <dbReference type="EC" id="5.4.99.27"/>
    </reaction>
</comment>
<dbReference type="InterPro" id="IPR020119">
    <property type="entry name" value="PsdUridine_synth_TruD_CS"/>
</dbReference>
<dbReference type="EMBL" id="CP024443">
    <property type="protein sequence ID" value="ATR79149.1"/>
    <property type="molecule type" value="Genomic_DNA"/>
</dbReference>
<dbReference type="PANTHER" id="PTHR47811">
    <property type="entry name" value="TRNA PSEUDOURIDINE SYNTHASE D"/>
    <property type="match status" value="1"/>
</dbReference>
<organism evidence="6 7">
    <name type="scientific">Faucicola osloensis</name>
    <name type="common">Moraxella osloensis</name>
    <dbReference type="NCBI Taxonomy" id="34062"/>
    <lineage>
        <taxon>Bacteria</taxon>
        <taxon>Pseudomonadati</taxon>
        <taxon>Pseudomonadota</taxon>
        <taxon>Gammaproteobacteria</taxon>
        <taxon>Moraxellales</taxon>
        <taxon>Moraxellaceae</taxon>
        <taxon>Faucicola</taxon>
    </lineage>
</organism>
<dbReference type="GO" id="GO:0003723">
    <property type="term" value="F:RNA binding"/>
    <property type="evidence" value="ECO:0007669"/>
    <property type="project" value="InterPro"/>
</dbReference>
<dbReference type="SUPFAM" id="SSF55120">
    <property type="entry name" value="Pseudouridine synthase"/>
    <property type="match status" value="1"/>
</dbReference>
<dbReference type="HAMAP" id="MF_01082">
    <property type="entry name" value="TruD"/>
    <property type="match status" value="1"/>
</dbReference>
<dbReference type="STRING" id="34062.AXE82_03875"/>
<dbReference type="InterPro" id="IPR011760">
    <property type="entry name" value="PsdUridine_synth_TruD_insert"/>
</dbReference>
<feature type="domain" description="TRUD" evidence="5">
    <location>
        <begin position="161"/>
        <end position="319"/>
    </location>
</feature>
<evidence type="ECO:0000256" key="4">
    <source>
        <dbReference type="HAMAP-Rule" id="MF_01082"/>
    </source>
</evidence>
<dbReference type="InterPro" id="IPR001656">
    <property type="entry name" value="PsdUridine_synth_TruD"/>
</dbReference>
<dbReference type="GO" id="GO:0160150">
    <property type="term" value="F:tRNA pseudouridine(13) synthase activity"/>
    <property type="evidence" value="ECO:0007669"/>
    <property type="project" value="UniProtKB-EC"/>
</dbReference>
<dbReference type="GO" id="GO:0031119">
    <property type="term" value="P:tRNA pseudouridine synthesis"/>
    <property type="evidence" value="ECO:0007669"/>
    <property type="project" value="UniProtKB-UniRule"/>
</dbReference>
<name>A0A2D2LVU4_FAUOS</name>
<accession>A0A2D2LVU4</accession>
<gene>
    <name evidence="4" type="primary">truD</name>
    <name evidence="6" type="ORF">NP7_07760</name>
</gene>
<dbReference type="AlphaFoldDB" id="A0A2D2LVU4"/>
<dbReference type="InterPro" id="IPR043165">
    <property type="entry name" value="TruD_insert_sf"/>
</dbReference>
<protein>
    <recommendedName>
        <fullName evidence="4">tRNA pseudouridine synthase D</fullName>
        <ecNumber evidence="4">5.4.99.27</ecNumber>
    </recommendedName>
    <alternativeName>
        <fullName evidence="4">tRNA pseudouridine(13) synthase</fullName>
    </alternativeName>
    <alternativeName>
        <fullName evidence="4">tRNA pseudouridylate synthase D</fullName>
    </alternativeName>
    <alternativeName>
        <fullName evidence="4">tRNA-uridine isomerase D</fullName>
    </alternativeName>
</protein>
<dbReference type="Gene3D" id="3.30.2340.10">
    <property type="entry name" value="TruD, insertion domain"/>
    <property type="match status" value="1"/>
</dbReference>
<dbReference type="InterPro" id="IPR042214">
    <property type="entry name" value="TruD_catalytic"/>
</dbReference>
<dbReference type="InterPro" id="IPR020103">
    <property type="entry name" value="PsdUridine_synth_cat_dom_sf"/>
</dbReference>
<evidence type="ECO:0000259" key="5">
    <source>
        <dbReference type="PROSITE" id="PS50984"/>
    </source>
</evidence>
<evidence type="ECO:0000313" key="6">
    <source>
        <dbReference type="EMBL" id="ATR79149.1"/>
    </source>
</evidence>
<reference evidence="7" key="1">
    <citation type="submission" date="2017-11" db="EMBL/GenBank/DDBJ databases">
        <title>Complete genome sequence of Moraxella osloensis NP7 isolated from human skin.</title>
        <authorList>
            <person name="Lee K."/>
            <person name="Lim J.Y."/>
            <person name="Hwang I."/>
        </authorList>
    </citation>
    <scope>NUCLEOTIDE SEQUENCE [LARGE SCALE GENOMIC DNA]</scope>
    <source>
        <strain evidence="7">NP7</strain>
    </source>
</reference>
<dbReference type="RefSeq" id="WP_100270367.1">
    <property type="nucleotide sequence ID" value="NZ_CP024443.1"/>
</dbReference>
<dbReference type="Proteomes" id="UP000229340">
    <property type="component" value="Chromosome"/>
</dbReference>
<dbReference type="InterPro" id="IPR050170">
    <property type="entry name" value="TruD_pseudoU_synthase"/>
</dbReference>
<dbReference type="Gene3D" id="3.30.2350.20">
    <property type="entry name" value="TruD, catalytic domain"/>
    <property type="match status" value="1"/>
</dbReference>
<sequence>MPKLPSPYTPAIESAIYKQQPTDFIVHEKLSIDFNHAGEHLWLHIQKTRMNTNFVAKLLSQWAGIPLKDVGYSGLKDRHALTTQWFSLRLPKKIAPEQNFEQFVQTKLASDETLEILAQHWHHKKLGRGTHEANQFIITLRNVVGEKAAIEQQLTTIKTQGVPNYFGEQRFGQDANNIDAAIELFTHHTIRGKKIHRKVDQDKISLYLSAARSELFNAILAKRIALDIWNQPLDGDVMNLAGSNSIFVAQHIDETMISRLQSGDIHLTAPMWGAGELKSSGKVNALELSVINDHPIYQQLSQGLIAFGLKQQRRPLRMLPSNLQWVWQDGETLVLDFELPAGSFATTMIDTLVASSVLNTDFIKAEL</sequence>
<comment type="function">
    <text evidence="4">Responsible for synthesis of pseudouridine from uracil-13 in transfer RNAs.</text>
</comment>
<comment type="similarity">
    <text evidence="1 4">Belongs to the pseudouridine synthase TruD family.</text>
</comment>
<dbReference type="PROSITE" id="PS50984">
    <property type="entry name" value="TRUD"/>
    <property type="match status" value="1"/>
</dbReference>
<dbReference type="PROSITE" id="PS01268">
    <property type="entry name" value="UPF0024"/>
    <property type="match status" value="1"/>
</dbReference>
<dbReference type="EC" id="5.4.99.27" evidence="4"/>
<dbReference type="GO" id="GO:0005829">
    <property type="term" value="C:cytosol"/>
    <property type="evidence" value="ECO:0007669"/>
    <property type="project" value="TreeGrafter"/>
</dbReference>
<feature type="active site" description="Nucleophile" evidence="4">
    <location>
        <position position="77"/>
    </location>
</feature>
<dbReference type="Pfam" id="PF01142">
    <property type="entry name" value="TruD"/>
    <property type="match status" value="2"/>
</dbReference>
<keyword evidence="2 4" id="KW-0819">tRNA processing</keyword>
<dbReference type="PANTHER" id="PTHR47811:SF1">
    <property type="entry name" value="TRNA PSEUDOURIDINE SYNTHASE D"/>
    <property type="match status" value="1"/>
</dbReference>
<proteinExistence type="inferred from homology"/>